<dbReference type="AlphaFoldDB" id="A0A183UEM4"/>
<dbReference type="Proteomes" id="UP000050794">
    <property type="component" value="Unassembled WGS sequence"/>
</dbReference>
<feature type="region of interest" description="Disordered" evidence="1">
    <location>
        <begin position="1"/>
        <end position="25"/>
    </location>
</feature>
<evidence type="ECO:0000313" key="4">
    <source>
        <dbReference type="WBParaSite" id="TCNE_0000694401-mRNA-1"/>
    </source>
</evidence>
<dbReference type="WBParaSite" id="TCNE_0000694401-mRNA-1">
    <property type="protein sequence ID" value="TCNE_0000694401-mRNA-1"/>
    <property type="gene ID" value="TCNE_0000694401"/>
</dbReference>
<keyword evidence="3" id="KW-1185">Reference proteome</keyword>
<evidence type="ECO:0000313" key="3">
    <source>
        <dbReference type="Proteomes" id="UP000050794"/>
    </source>
</evidence>
<reference evidence="4" key="1">
    <citation type="submission" date="2016-06" db="UniProtKB">
        <authorList>
            <consortium name="WormBaseParasite"/>
        </authorList>
    </citation>
    <scope>IDENTIFICATION</scope>
</reference>
<reference evidence="2 3" key="2">
    <citation type="submission" date="2018-11" db="EMBL/GenBank/DDBJ databases">
        <authorList>
            <consortium name="Pathogen Informatics"/>
        </authorList>
    </citation>
    <scope>NUCLEOTIDE SEQUENCE [LARGE SCALE GENOMIC DNA]</scope>
</reference>
<name>A0A183UEM4_TOXCA</name>
<evidence type="ECO:0000256" key="1">
    <source>
        <dbReference type="SAM" id="MobiDB-lite"/>
    </source>
</evidence>
<accession>A0A183UEM4</accession>
<sequence length="224" mass="25003">MDCQHSSATEMNANKKRRSEVDNEIYVRPEPLVNITEQNELLAGKVDPSMPGSSDGENSTNDTHSAETSQTVTYAIEGGSINENEAANDELKEGENFGVVLKMISSSIEETTEASQGNVDCSHIEQLLSTPDGNESIFERALREATSEWQPWQKAPIKQLIREVHHIMALNEVDNKGKLEAIQRFTASDLARNIAARELLMAAWIPSFGTMRDFFTCVWQMKLQ</sequence>
<feature type="compositionally biased region" description="Polar residues" evidence="1">
    <location>
        <begin position="51"/>
        <end position="67"/>
    </location>
</feature>
<proteinExistence type="predicted"/>
<feature type="region of interest" description="Disordered" evidence="1">
    <location>
        <begin position="38"/>
        <end position="67"/>
    </location>
</feature>
<gene>
    <name evidence="2" type="ORF">TCNE_LOCUS6944</name>
</gene>
<feature type="compositionally biased region" description="Polar residues" evidence="1">
    <location>
        <begin position="1"/>
        <end position="12"/>
    </location>
</feature>
<dbReference type="EMBL" id="UYWY01019584">
    <property type="protein sequence ID" value="VDM38265.1"/>
    <property type="molecule type" value="Genomic_DNA"/>
</dbReference>
<protein>
    <submittedName>
        <fullName evidence="2 4">Uncharacterized protein</fullName>
    </submittedName>
</protein>
<evidence type="ECO:0000313" key="2">
    <source>
        <dbReference type="EMBL" id="VDM38265.1"/>
    </source>
</evidence>
<organism evidence="3 4">
    <name type="scientific">Toxocara canis</name>
    <name type="common">Canine roundworm</name>
    <dbReference type="NCBI Taxonomy" id="6265"/>
    <lineage>
        <taxon>Eukaryota</taxon>
        <taxon>Metazoa</taxon>
        <taxon>Ecdysozoa</taxon>
        <taxon>Nematoda</taxon>
        <taxon>Chromadorea</taxon>
        <taxon>Rhabditida</taxon>
        <taxon>Spirurina</taxon>
        <taxon>Ascaridomorpha</taxon>
        <taxon>Ascaridoidea</taxon>
        <taxon>Toxocaridae</taxon>
        <taxon>Toxocara</taxon>
    </lineage>
</organism>